<dbReference type="Proteomes" id="UP000190776">
    <property type="component" value="Unassembled WGS sequence"/>
</dbReference>
<proteinExistence type="predicted"/>
<sequence length="92" mass="9847">MKEAMRMHPGVSFPLERVVQEGGAELCGHYMPLGTIVGANAAVVHRDRAVFGVESLLIPSYGLCLAHDYHIDHDGDAASTKSFVPIFTVPAA</sequence>
<dbReference type="AlphaFoldDB" id="A0A1S8BAR6"/>
<reference evidence="1 2" key="1">
    <citation type="submission" date="2017-01" db="EMBL/GenBank/DDBJ databases">
        <title>Draft genome sequence of Diplodia seriata F98.1, a fungal species involved in grapevine trunk diseases.</title>
        <authorList>
            <person name="Robert-Siegwald G."/>
            <person name="Vallet J."/>
            <person name="Abou-Mansour E."/>
            <person name="Xu J."/>
            <person name="Rey P."/>
            <person name="Bertsch C."/>
            <person name="Rego C."/>
            <person name="Larignon P."/>
            <person name="Fontaine F."/>
            <person name="Lebrun M.-H."/>
        </authorList>
    </citation>
    <scope>NUCLEOTIDE SEQUENCE [LARGE SCALE GENOMIC DNA]</scope>
    <source>
        <strain evidence="1 2">F98.1</strain>
    </source>
</reference>
<gene>
    <name evidence="1" type="ORF">BK809_0000368</name>
</gene>
<organism evidence="1 2">
    <name type="scientific">Diplodia seriata</name>
    <dbReference type="NCBI Taxonomy" id="420778"/>
    <lineage>
        <taxon>Eukaryota</taxon>
        <taxon>Fungi</taxon>
        <taxon>Dikarya</taxon>
        <taxon>Ascomycota</taxon>
        <taxon>Pezizomycotina</taxon>
        <taxon>Dothideomycetes</taxon>
        <taxon>Dothideomycetes incertae sedis</taxon>
        <taxon>Botryosphaeriales</taxon>
        <taxon>Botryosphaeriaceae</taxon>
        <taxon>Diplodia</taxon>
    </lineage>
</organism>
<protein>
    <submittedName>
        <fullName evidence="1">Pisatin demethylase</fullName>
    </submittedName>
</protein>
<dbReference type="Gene3D" id="1.10.630.10">
    <property type="entry name" value="Cytochrome P450"/>
    <property type="match status" value="1"/>
</dbReference>
<evidence type="ECO:0000313" key="2">
    <source>
        <dbReference type="Proteomes" id="UP000190776"/>
    </source>
</evidence>
<dbReference type="InterPro" id="IPR001128">
    <property type="entry name" value="Cyt_P450"/>
</dbReference>
<dbReference type="GO" id="GO:0032259">
    <property type="term" value="P:methylation"/>
    <property type="evidence" value="ECO:0007669"/>
    <property type="project" value="UniProtKB-KW"/>
</dbReference>
<dbReference type="OrthoDB" id="3934656at2759"/>
<dbReference type="EMBL" id="MSZU01000095">
    <property type="protein sequence ID" value="OMP84361.1"/>
    <property type="molecule type" value="Genomic_DNA"/>
</dbReference>
<accession>A0A1S8BAR6</accession>
<name>A0A1S8BAR6_9PEZI</name>
<dbReference type="GO" id="GO:0004497">
    <property type="term" value="F:monooxygenase activity"/>
    <property type="evidence" value="ECO:0007669"/>
    <property type="project" value="InterPro"/>
</dbReference>
<dbReference type="GO" id="GO:0016705">
    <property type="term" value="F:oxidoreductase activity, acting on paired donors, with incorporation or reduction of molecular oxygen"/>
    <property type="evidence" value="ECO:0007669"/>
    <property type="project" value="InterPro"/>
</dbReference>
<dbReference type="GO" id="GO:0020037">
    <property type="term" value="F:heme binding"/>
    <property type="evidence" value="ECO:0007669"/>
    <property type="project" value="InterPro"/>
</dbReference>
<dbReference type="STRING" id="420778.A0A1S8BAR6"/>
<keyword evidence="1" id="KW-0489">Methyltransferase</keyword>
<dbReference type="GO" id="GO:0008168">
    <property type="term" value="F:methyltransferase activity"/>
    <property type="evidence" value="ECO:0007669"/>
    <property type="project" value="UniProtKB-KW"/>
</dbReference>
<evidence type="ECO:0000313" key="1">
    <source>
        <dbReference type="EMBL" id="OMP84361.1"/>
    </source>
</evidence>
<keyword evidence="1" id="KW-0808">Transferase</keyword>
<comment type="caution">
    <text evidence="1">The sequence shown here is derived from an EMBL/GenBank/DDBJ whole genome shotgun (WGS) entry which is preliminary data.</text>
</comment>
<dbReference type="GO" id="GO:0005506">
    <property type="term" value="F:iron ion binding"/>
    <property type="evidence" value="ECO:0007669"/>
    <property type="project" value="InterPro"/>
</dbReference>
<dbReference type="Pfam" id="PF00067">
    <property type="entry name" value="p450"/>
    <property type="match status" value="1"/>
</dbReference>
<dbReference type="SUPFAM" id="SSF48264">
    <property type="entry name" value="Cytochrome P450"/>
    <property type="match status" value="1"/>
</dbReference>
<dbReference type="InterPro" id="IPR036396">
    <property type="entry name" value="Cyt_P450_sf"/>
</dbReference>